<dbReference type="RefSeq" id="XP_022288775.1">
    <property type="nucleotide sequence ID" value="XM_022433067.1"/>
</dbReference>
<dbReference type="Proteomes" id="UP000694844">
    <property type="component" value="Chromosome 6"/>
</dbReference>
<organism evidence="2 4">
    <name type="scientific">Crassostrea virginica</name>
    <name type="common">Eastern oyster</name>
    <dbReference type="NCBI Taxonomy" id="6565"/>
    <lineage>
        <taxon>Eukaryota</taxon>
        <taxon>Metazoa</taxon>
        <taxon>Spiralia</taxon>
        <taxon>Lophotrochozoa</taxon>
        <taxon>Mollusca</taxon>
        <taxon>Bivalvia</taxon>
        <taxon>Autobranchia</taxon>
        <taxon>Pteriomorphia</taxon>
        <taxon>Ostreida</taxon>
        <taxon>Ostreoidea</taxon>
        <taxon>Ostreidae</taxon>
        <taxon>Crassostrea</taxon>
    </lineage>
</organism>
<feature type="compositionally biased region" description="Low complexity" evidence="1">
    <location>
        <begin position="208"/>
        <end position="218"/>
    </location>
</feature>
<dbReference type="OrthoDB" id="10466684at2759"/>
<evidence type="ECO:0000313" key="3">
    <source>
        <dbReference type="RefSeq" id="XP_022288773.1"/>
    </source>
</evidence>
<dbReference type="RefSeq" id="XP_022288774.1">
    <property type="nucleotide sequence ID" value="XM_022433066.1"/>
</dbReference>
<gene>
    <name evidence="3 4 5" type="primary">LOC111100898</name>
</gene>
<keyword evidence="2" id="KW-1185">Reference proteome</keyword>
<protein>
    <submittedName>
        <fullName evidence="3 4">Uncharacterized protein LOC111100898</fullName>
    </submittedName>
</protein>
<dbReference type="AlphaFoldDB" id="A0A8B8AFN4"/>
<dbReference type="GeneID" id="111100898"/>
<feature type="compositionally biased region" description="Low complexity" evidence="1">
    <location>
        <begin position="27"/>
        <end position="46"/>
    </location>
</feature>
<feature type="compositionally biased region" description="Basic and acidic residues" evidence="1">
    <location>
        <begin position="47"/>
        <end position="56"/>
    </location>
</feature>
<proteinExistence type="predicted"/>
<evidence type="ECO:0000256" key="1">
    <source>
        <dbReference type="SAM" id="MobiDB-lite"/>
    </source>
</evidence>
<dbReference type="KEGG" id="cvn:111100898"/>
<sequence>MADPLCLDHDGHYMDNPTNEFMKMASSISQAQSTTTTHSVTTYQTSSDHKHSEGSKRNKFSWNFFNYYNSPSIPETNEDEDNKNHMNGSTVPTIPPAPPVPTVREAITPQPVSSGQKTKVKPGSSLSAEVTRQQLTGAQFSSISHVINSSEVAKYFEPNQSGEFALRKANSLSDFDLMKEPFRERKNSGSSSTSLPPTPVGSPKQLRRASSASSLRQLDQVTDKMRDERIFQDNDHNKAVVEHVKEKVKMDNDNVFQNSSEDSSLIRRSSREIVAADNKQRGVLKDAKFLEPQPDHSIRNMSTQNSESLLTKIQRWGTTTQMQMRNKDVNAWAPGGF</sequence>
<name>A0A8B8AFN4_CRAVI</name>
<evidence type="ECO:0000313" key="5">
    <source>
        <dbReference type="RefSeq" id="XP_022288775.1"/>
    </source>
</evidence>
<evidence type="ECO:0000313" key="2">
    <source>
        <dbReference type="Proteomes" id="UP000694844"/>
    </source>
</evidence>
<feature type="region of interest" description="Disordered" evidence="1">
    <location>
        <begin position="27"/>
        <end position="56"/>
    </location>
</feature>
<evidence type="ECO:0000313" key="4">
    <source>
        <dbReference type="RefSeq" id="XP_022288774.1"/>
    </source>
</evidence>
<reference evidence="3 4" key="1">
    <citation type="submission" date="2025-04" db="UniProtKB">
        <authorList>
            <consortium name="RefSeq"/>
        </authorList>
    </citation>
    <scope>IDENTIFICATION</scope>
    <source>
        <tissue evidence="3 4">Whole sample</tissue>
    </source>
</reference>
<dbReference type="RefSeq" id="XP_022288773.1">
    <property type="nucleotide sequence ID" value="XM_022433065.1"/>
</dbReference>
<feature type="region of interest" description="Disordered" evidence="1">
    <location>
        <begin position="183"/>
        <end position="228"/>
    </location>
</feature>
<accession>A0A8B8AFN4</accession>